<name>A0A371DUB3_9APHY</name>
<evidence type="ECO:0000313" key="2">
    <source>
        <dbReference type="Proteomes" id="UP000256964"/>
    </source>
</evidence>
<organism evidence="1 2">
    <name type="scientific">Lentinus brumalis</name>
    <dbReference type="NCBI Taxonomy" id="2498619"/>
    <lineage>
        <taxon>Eukaryota</taxon>
        <taxon>Fungi</taxon>
        <taxon>Dikarya</taxon>
        <taxon>Basidiomycota</taxon>
        <taxon>Agaricomycotina</taxon>
        <taxon>Agaricomycetes</taxon>
        <taxon>Polyporales</taxon>
        <taxon>Polyporaceae</taxon>
        <taxon>Lentinus</taxon>
    </lineage>
</organism>
<reference evidence="1 2" key="1">
    <citation type="journal article" date="2018" name="Biotechnol. Biofuels">
        <title>Integrative visual omics of the white-rot fungus Polyporus brumalis exposes the biotechnological potential of its oxidative enzymes for delignifying raw plant biomass.</title>
        <authorList>
            <person name="Miyauchi S."/>
            <person name="Rancon A."/>
            <person name="Drula E."/>
            <person name="Hage H."/>
            <person name="Chaduli D."/>
            <person name="Favel A."/>
            <person name="Grisel S."/>
            <person name="Henrissat B."/>
            <person name="Herpoel-Gimbert I."/>
            <person name="Ruiz-Duenas F.J."/>
            <person name="Chevret D."/>
            <person name="Hainaut M."/>
            <person name="Lin J."/>
            <person name="Wang M."/>
            <person name="Pangilinan J."/>
            <person name="Lipzen A."/>
            <person name="Lesage-Meessen L."/>
            <person name="Navarro D."/>
            <person name="Riley R."/>
            <person name="Grigoriev I.V."/>
            <person name="Zhou S."/>
            <person name="Raouche S."/>
            <person name="Rosso M.N."/>
        </authorList>
    </citation>
    <scope>NUCLEOTIDE SEQUENCE [LARGE SCALE GENOMIC DNA]</scope>
    <source>
        <strain evidence="1 2">BRFM 1820</strain>
    </source>
</reference>
<gene>
    <name evidence="1" type="ORF">OH76DRAFT_595450</name>
</gene>
<protein>
    <submittedName>
        <fullName evidence="1">Uncharacterized protein</fullName>
    </submittedName>
</protein>
<dbReference type="Proteomes" id="UP000256964">
    <property type="component" value="Unassembled WGS sequence"/>
</dbReference>
<dbReference type="AlphaFoldDB" id="A0A371DUB3"/>
<accession>A0A371DUB3</accession>
<sequence>MVGCQGASGSGILRLAGHNCLSKSMRHLSSLLQPSSPSLCPLRQLGPCSCLPLLKTAPFVCRLPLLLLPPQLRTSGSVVLNKLVLPAPLRPYRLCALSNSRPSLRVTWWKAGIYGHATAPSCGWIVICGFIGVKVRRDSCTGWGPCERSSPNLSPSSPGECHDSVTDGIATYGAPSVQDIHG</sequence>
<proteinExistence type="predicted"/>
<evidence type="ECO:0000313" key="1">
    <source>
        <dbReference type="EMBL" id="RDX56085.1"/>
    </source>
</evidence>
<dbReference type="EMBL" id="KZ857381">
    <property type="protein sequence ID" value="RDX56085.1"/>
    <property type="molecule type" value="Genomic_DNA"/>
</dbReference>
<keyword evidence="2" id="KW-1185">Reference proteome</keyword>